<dbReference type="EMBL" id="QGMH01000365">
    <property type="protein sequence ID" value="TVY22109.1"/>
    <property type="molecule type" value="Genomic_DNA"/>
</dbReference>
<comment type="caution">
    <text evidence="1">The sequence shown here is derived from an EMBL/GenBank/DDBJ whole genome shotgun (WGS) entry which is preliminary data.</text>
</comment>
<protein>
    <submittedName>
        <fullName evidence="1">Uncharacterized protein</fullName>
    </submittedName>
</protein>
<dbReference type="GeneID" id="41989338"/>
<dbReference type="OrthoDB" id="3598277at2759"/>
<dbReference type="PANTHER" id="PTHR33481">
    <property type="entry name" value="REVERSE TRANSCRIPTASE"/>
    <property type="match status" value="1"/>
</dbReference>
<sequence length="251" mass="28953">MNRAREASKRAFSSQLNKRYTSARNIYFQAIKTAKKDHWNYLYKVKAPELDVIHRLRLVAIAKASTRQSKTSLFYTLLLDVKGLLTILKDLAFPNSVIKWVLSFISGRLYAVKFISYINNITLSFISTSPCKNVKILQLVAKELFQLASKNGIQFNPKKSKLIHFSIGERAKLAPLILLDRTIVLLKQTVKWLGIYFNALLQFKEHITIYTAKAKSIFRPYPTIHHRFGGKAKHTQKTTYSTSKIWHYAKS</sequence>
<evidence type="ECO:0000313" key="2">
    <source>
        <dbReference type="Proteomes" id="UP000431533"/>
    </source>
</evidence>
<dbReference type="AlphaFoldDB" id="A0A8H8QSU5"/>
<dbReference type="PANTHER" id="PTHR33481:SF1">
    <property type="entry name" value="ENDONUCLEASE_EXONUCLEASE_PHOSPHATASE DOMAIN-CONTAINING PROTEIN-RELATED"/>
    <property type="match status" value="1"/>
</dbReference>
<reference evidence="1 2" key="1">
    <citation type="submission" date="2018-05" db="EMBL/GenBank/DDBJ databases">
        <title>Genome sequencing and assembly of the regulated plant pathogen Lachnellula willkommii and related sister species for the development of diagnostic species identification markers.</title>
        <authorList>
            <person name="Giroux E."/>
            <person name="Bilodeau G."/>
        </authorList>
    </citation>
    <scope>NUCLEOTIDE SEQUENCE [LARGE SCALE GENOMIC DNA]</scope>
    <source>
        <strain evidence="1 2">CBS 185.66</strain>
    </source>
</reference>
<proteinExistence type="predicted"/>
<dbReference type="RefSeq" id="XP_031000897.1">
    <property type="nucleotide sequence ID" value="XM_031154044.1"/>
</dbReference>
<keyword evidence="2" id="KW-1185">Reference proteome</keyword>
<accession>A0A8H8QSU5</accession>
<dbReference type="Proteomes" id="UP000431533">
    <property type="component" value="Unassembled WGS sequence"/>
</dbReference>
<name>A0A8H8QSU5_9HELO</name>
<gene>
    <name evidence="1" type="ORF">LHYA1_G009140</name>
</gene>
<evidence type="ECO:0000313" key="1">
    <source>
        <dbReference type="EMBL" id="TVY22109.1"/>
    </source>
</evidence>
<organism evidence="1 2">
    <name type="scientific">Lachnellula hyalina</name>
    <dbReference type="NCBI Taxonomy" id="1316788"/>
    <lineage>
        <taxon>Eukaryota</taxon>
        <taxon>Fungi</taxon>
        <taxon>Dikarya</taxon>
        <taxon>Ascomycota</taxon>
        <taxon>Pezizomycotina</taxon>
        <taxon>Leotiomycetes</taxon>
        <taxon>Helotiales</taxon>
        <taxon>Lachnaceae</taxon>
        <taxon>Lachnellula</taxon>
    </lineage>
</organism>